<comment type="caution">
    <text evidence="2">The sequence shown here is derived from an EMBL/GenBank/DDBJ whole genome shotgun (WGS) entry which is preliminary data.</text>
</comment>
<evidence type="ECO:0000313" key="3">
    <source>
        <dbReference type="Proteomes" id="UP000287651"/>
    </source>
</evidence>
<gene>
    <name evidence="2" type="ORF">B296_00014092</name>
</gene>
<sequence>MNAPVPVFPVRSCPVGVRGGRLCLVRIPALGCSSRRRPSTGVDFAFLARLLVSEGAMVRGPLSQLVRPNTSPIDRSTTRCGLTRRLRPFATVRLRRIRLTLRSDSIPTVSAPILALSRHHRVSPARGAQTLSGAERAVVEAHCFRPHLPLHEATESGSRSTNVVRHRESTSRSPLFPPPSSSSRVQLEEHKRCTAPKLKHFGSRHRYGCRKAVRGGAKA</sequence>
<evidence type="ECO:0000256" key="1">
    <source>
        <dbReference type="SAM" id="MobiDB-lite"/>
    </source>
</evidence>
<dbReference type="AlphaFoldDB" id="A0A427B731"/>
<accession>A0A427B731</accession>
<dbReference type="EMBL" id="AMZH03000339">
    <property type="protein sequence ID" value="RRT84246.1"/>
    <property type="molecule type" value="Genomic_DNA"/>
</dbReference>
<protein>
    <submittedName>
        <fullName evidence="2">Uncharacterized protein</fullName>
    </submittedName>
</protein>
<dbReference type="Proteomes" id="UP000287651">
    <property type="component" value="Unassembled WGS sequence"/>
</dbReference>
<organism evidence="2 3">
    <name type="scientific">Ensete ventricosum</name>
    <name type="common">Abyssinian banana</name>
    <name type="synonym">Musa ensete</name>
    <dbReference type="NCBI Taxonomy" id="4639"/>
    <lineage>
        <taxon>Eukaryota</taxon>
        <taxon>Viridiplantae</taxon>
        <taxon>Streptophyta</taxon>
        <taxon>Embryophyta</taxon>
        <taxon>Tracheophyta</taxon>
        <taxon>Spermatophyta</taxon>
        <taxon>Magnoliopsida</taxon>
        <taxon>Liliopsida</taxon>
        <taxon>Zingiberales</taxon>
        <taxon>Musaceae</taxon>
        <taxon>Ensete</taxon>
    </lineage>
</organism>
<feature type="region of interest" description="Disordered" evidence="1">
    <location>
        <begin position="151"/>
        <end position="190"/>
    </location>
</feature>
<name>A0A427B731_ENSVE</name>
<evidence type="ECO:0000313" key="2">
    <source>
        <dbReference type="EMBL" id="RRT84246.1"/>
    </source>
</evidence>
<reference evidence="2 3" key="1">
    <citation type="journal article" date="2014" name="Agronomy (Basel)">
        <title>A Draft Genome Sequence for Ensete ventricosum, the Drought-Tolerant Tree Against Hunger.</title>
        <authorList>
            <person name="Harrison J."/>
            <person name="Moore K.A."/>
            <person name="Paszkiewicz K."/>
            <person name="Jones T."/>
            <person name="Grant M."/>
            <person name="Ambacheew D."/>
            <person name="Muzemil S."/>
            <person name="Studholme D.J."/>
        </authorList>
    </citation>
    <scope>NUCLEOTIDE SEQUENCE [LARGE SCALE GENOMIC DNA]</scope>
</reference>
<proteinExistence type="predicted"/>